<protein>
    <recommendedName>
        <fullName evidence="1">ATPase BadF/BadG/BcrA/BcrD type domain-containing protein</fullName>
    </recommendedName>
</protein>
<dbReference type="EMBL" id="SWLG01000003">
    <property type="protein sequence ID" value="TLS38472.1"/>
    <property type="molecule type" value="Genomic_DNA"/>
</dbReference>
<sequence>MQLNNGLYIGLDGGGTKTTCVLGDGTGKILAYAVGKSSNMKSKSWEEVKLVLHELIERVLHASHKKYEEVYCLYFSLAGGDRPEDKSRIIASFKDKVRKNAQVVVQNDAFSALAAGTWGEAGSVLISGTGSIAYCLAPSTGKKLRVGGWGYVMGDEGSGFDIGRKALTAVLRAYDGRGPETVLTEKILTALALKDAPQLVTAIYESNEMRKVVAGLSKIVLKAVEDKDTIAIQILEEAVEDLVEMAEVLASKTTDDKSLPIVLSGGMFSSEFFRETFLKRLRKKLRKIEATIPEVPPVVGAYVLAMNQDGITIEKEQKEQIINTWKEHELLDRKVRDQGGQL</sequence>
<dbReference type="InterPro" id="IPR052519">
    <property type="entry name" value="Euk-type_GlcNAc_Kinase"/>
</dbReference>
<dbReference type="InterPro" id="IPR002731">
    <property type="entry name" value="ATPase_BadF"/>
</dbReference>
<dbReference type="SUPFAM" id="SSF53067">
    <property type="entry name" value="Actin-like ATPase domain"/>
    <property type="match status" value="2"/>
</dbReference>
<evidence type="ECO:0000313" key="3">
    <source>
        <dbReference type="Proteomes" id="UP000308230"/>
    </source>
</evidence>
<proteinExistence type="predicted"/>
<organism evidence="2 3">
    <name type="scientific">Exobacillus caeni</name>
    <dbReference type="NCBI Taxonomy" id="2574798"/>
    <lineage>
        <taxon>Bacteria</taxon>
        <taxon>Bacillati</taxon>
        <taxon>Bacillota</taxon>
        <taxon>Bacilli</taxon>
        <taxon>Bacillales</taxon>
        <taxon>Guptibacillaceae</taxon>
        <taxon>Exobacillus</taxon>
    </lineage>
</organism>
<dbReference type="CDD" id="cd24007">
    <property type="entry name" value="ASKHA_NBD_eukNAGK-like"/>
    <property type="match status" value="1"/>
</dbReference>
<evidence type="ECO:0000313" key="2">
    <source>
        <dbReference type="EMBL" id="TLS38472.1"/>
    </source>
</evidence>
<comment type="caution">
    <text evidence="2">The sequence shown here is derived from an EMBL/GenBank/DDBJ whole genome shotgun (WGS) entry which is preliminary data.</text>
</comment>
<name>A0A5R9F457_9BACL</name>
<keyword evidence="3" id="KW-1185">Reference proteome</keyword>
<dbReference type="AlphaFoldDB" id="A0A5R9F457"/>
<dbReference type="Pfam" id="PF01869">
    <property type="entry name" value="BcrAD_BadFG"/>
    <property type="match status" value="1"/>
</dbReference>
<reference evidence="2 3" key="1">
    <citation type="submission" date="2019-04" db="EMBL/GenBank/DDBJ databases">
        <title>Bacillus caeni sp. nov., a bacterium isolated from mangrove sediment.</title>
        <authorList>
            <person name="Huang H."/>
            <person name="Mo K."/>
            <person name="Hu Y."/>
        </authorList>
    </citation>
    <scope>NUCLEOTIDE SEQUENCE [LARGE SCALE GENOMIC DNA]</scope>
    <source>
        <strain evidence="2 3">HB172195</strain>
    </source>
</reference>
<dbReference type="RefSeq" id="WP_138123786.1">
    <property type="nucleotide sequence ID" value="NZ_SWLG01000003.1"/>
</dbReference>
<dbReference type="PANTHER" id="PTHR43190">
    <property type="entry name" value="N-ACETYL-D-GLUCOSAMINE KINASE"/>
    <property type="match status" value="1"/>
</dbReference>
<accession>A0A5R9F457</accession>
<dbReference type="Gene3D" id="3.30.420.40">
    <property type="match status" value="2"/>
</dbReference>
<feature type="domain" description="ATPase BadF/BadG/BcrA/BcrD type" evidence="1">
    <location>
        <begin position="9"/>
        <end position="305"/>
    </location>
</feature>
<evidence type="ECO:0000259" key="1">
    <source>
        <dbReference type="Pfam" id="PF01869"/>
    </source>
</evidence>
<dbReference type="OrthoDB" id="9772633at2"/>
<gene>
    <name evidence="2" type="ORF">FCL54_04855</name>
</gene>
<dbReference type="Proteomes" id="UP000308230">
    <property type="component" value="Unassembled WGS sequence"/>
</dbReference>
<dbReference type="PANTHER" id="PTHR43190:SF3">
    <property type="entry name" value="N-ACETYL-D-GLUCOSAMINE KINASE"/>
    <property type="match status" value="1"/>
</dbReference>
<dbReference type="InterPro" id="IPR043129">
    <property type="entry name" value="ATPase_NBD"/>
</dbReference>